<reference evidence="2 3" key="1">
    <citation type="journal article" date="2019" name="Int. J. Syst. Evol. Microbiol.">
        <title>The Global Catalogue of Microorganisms (GCM) 10K type strain sequencing project: providing services to taxonomists for standard genome sequencing and annotation.</title>
        <authorList>
            <consortium name="The Broad Institute Genomics Platform"/>
            <consortium name="The Broad Institute Genome Sequencing Center for Infectious Disease"/>
            <person name="Wu L."/>
            <person name="Ma J."/>
        </authorList>
    </citation>
    <scope>NUCLEOTIDE SEQUENCE [LARGE SCALE GENOMIC DNA]</scope>
    <source>
        <strain evidence="2 3">JCM 14902</strain>
    </source>
</reference>
<gene>
    <name evidence="2" type="ORF">GCM10009777_16680</name>
</gene>
<sequence>MALFSRRPKADRQQSVPAGVPDAADVAEPALTEQTPDAAIPAADETPEPAPEPQVAAEPAASVDISMSSFRGLGSHAPVEPAVEPSRTRAAGRSVAPPPTETIPGMRDNVLVHEALASLSDPPSPQELLDVARQLLQGHLFLRVKGDARELLAAGKDLPLAVVSLGDRNFVLAYSSGAALQASVRADGDVDTSAMAQPILTILRHVLGGPYHGIVLDQSSAPARASLPREILERIVDKADEALTVKTLLAEQRTAETAAAVAEALTRVPLWVAVGGPAGERPGIAEARAPDGSRYLEVYSHPLEVVVMGRSDQAAPLSAAQLAGALRSDEGLSGVLVDPRGPWIRLSRDELAPLLAS</sequence>
<feature type="compositionally biased region" description="Low complexity" evidence="1">
    <location>
        <begin position="16"/>
        <end position="44"/>
    </location>
</feature>
<protein>
    <recommendedName>
        <fullName evidence="4">SseB protein N-terminal domain-containing protein</fullName>
    </recommendedName>
</protein>
<dbReference type="RefSeq" id="WP_344060362.1">
    <property type="nucleotide sequence ID" value="NZ_BAAAOH010000001.1"/>
</dbReference>
<name>A0ABN2SC53_9MICO</name>
<evidence type="ECO:0000313" key="3">
    <source>
        <dbReference type="Proteomes" id="UP001500326"/>
    </source>
</evidence>
<dbReference type="Proteomes" id="UP001500326">
    <property type="component" value="Unassembled WGS sequence"/>
</dbReference>
<organism evidence="2 3">
    <name type="scientific">Microbacterium pumilum</name>
    <dbReference type="NCBI Taxonomy" id="344165"/>
    <lineage>
        <taxon>Bacteria</taxon>
        <taxon>Bacillati</taxon>
        <taxon>Actinomycetota</taxon>
        <taxon>Actinomycetes</taxon>
        <taxon>Micrococcales</taxon>
        <taxon>Microbacteriaceae</taxon>
        <taxon>Microbacterium</taxon>
    </lineage>
</organism>
<evidence type="ECO:0000313" key="2">
    <source>
        <dbReference type="EMBL" id="GAA1983481.1"/>
    </source>
</evidence>
<feature type="region of interest" description="Disordered" evidence="1">
    <location>
        <begin position="1"/>
        <end position="105"/>
    </location>
</feature>
<evidence type="ECO:0008006" key="4">
    <source>
        <dbReference type="Google" id="ProtNLM"/>
    </source>
</evidence>
<proteinExistence type="predicted"/>
<accession>A0ABN2SC53</accession>
<comment type="caution">
    <text evidence="2">The sequence shown here is derived from an EMBL/GenBank/DDBJ whole genome shotgun (WGS) entry which is preliminary data.</text>
</comment>
<evidence type="ECO:0000256" key="1">
    <source>
        <dbReference type="SAM" id="MobiDB-lite"/>
    </source>
</evidence>
<keyword evidence="3" id="KW-1185">Reference proteome</keyword>
<dbReference type="EMBL" id="BAAAOH010000001">
    <property type="protein sequence ID" value="GAA1983481.1"/>
    <property type="molecule type" value="Genomic_DNA"/>
</dbReference>